<feature type="compositionally biased region" description="Basic and acidic residues" evidence="1">
    <location>
        <begin position="123"/>
        <end position="140"/>
    </location>
</feature>
<accession>A0A178D8E3</accession>
<evidence type="ECO:0000313" key="3">
    <source>
        <dbReference type="Proteomes" id="UP000185904"/>
    </source>
</evidence>
<feature type="region of interest" description="Disordered" evidence="1">
    <location>
        <begin position="1"/>
        <end position="179"/>
    </location>
</feature>
<feature type="region of interest" description="Disordered" evidence="1">
    <location>
        <begin position="508"/>
        <end position="561"/>
    </location>
</feature>
<feature type="compositionally biased region" description="Basic and acidic residues" evidence="1">
    <location>
        <begin position="520"/>
        <end position="531"/>
    </location>
</feature>
<feature type="compositionally biased region" description="Polar residues" evidence="1">
    <location>
        <begin position="538"/>
        <end position="553"/>
    </location>
</feature>
<dbReference type="OrthoDB" id="4156714at2759"/>
<dbReference type="GeneID" id="34586774"/>
<feature type="compositionally biased region" description="Low complexity" evidence="1">
    <location>
        <begin position="777"/>
        <end position="793"/>
    </location>
</feature>
<feature type="compositionally biased region" description="Basic and acidic residues" evidence="1">
    <location>
        <begin position="821"/>
        <end position="831"/>
    </location>
</feature>
<name>A0A178D8E3_9EURO</name>
<comment type="caution">
    <text evidence="2">The sequence shown here is derived from an EMBL/GenBank/DDBJ whole genome shotgun (WGS) entry which is preliminary data.</text>
</comment>
<feature type="compositionally biased region" description="Polar residues" evidence="1">
    <location>
        <begin position="720"/>
        <end position="735"/>
    </location>
</feature>
<feature type="region of interest" description="Disordered" evidence="1">
    <location>
        <begin position="579"/>
        <end position="859"/>
    </location>
</feature>
<reference evidence="2 3" key="1">
    <citation type="submission" date="2016-03" db="EMBL/GenBank/DDBJ databases">
        <title>The draft genome sequence of Fonsecaea nubica causative agent of cutaneous subcutaneous infection in human host.</title>
        <authorList>
            <person name="Costa F."/>
            <person name="Sybren D.H."/>
            <person name="Raittz R.T."/>
            <person name="Weiss V.A."/>
            <person name="Leao A.C."/>
            <person name="Gomes R."/>
            <person name="De Souza E.M."/>
            <person name="Pedrosa F.O."/>
            <person name="Steffens M.B."/>
            <person name="Bombassaro A."/>
            <person name="Tadra-Sfeir M.Z."/>
            <person name="Moreno L.F."/>
            <person name="Najafzadeh M.J."/>
            <person name="Felipe M.S."/>
            <person name="Teixeira M."/>
            <person name="Sun J."/>
            <person name="Xi L."/>
            <person name="Castro M.A."/>
            <person name="Vicente V.A."/>
        </authorList>
    </citation>
    <scope>NUCLEOTIDE SEQUENCE [LARGE SCALE GENOMIC DNA]</scope>
    <source>
        <strain evidence="2 3">CBS 269.64</strain>
    </source>
</reference>
<proteinExistence type="predicted"/>
<dbReference type="EMBL" id="LVCJ01000015">
    <property type="protein sequence ID" value="OAL37503.1"/>
    <property type="molecule type" value="Genomic_DNA"/>
</dbReference>
<keyword evidence="3" id="KW-1185">Reference proteome</keyword>
<gene>
    <name evidence="2" type="ORF">AYO20_03352</name>
</gene>
<feature type="region of interest" description="Disordered" evidence="1">
    <location>
        <begin position="864"/>
        <end position="883"/>
    </location>
</feature>
<dbReference type="Proteomes" id="UP000185904">
    <property type="component" value="Unassembled WGS sequence"/>
</dbReference>
<dbReference type="AlphaFoldDB" id="A0A178D8E3"/>
<feature type="compositionally biased region" description="Basic and acidic residues" evidence="1">
    <location>
        <begin position="72"/>
        <end position="81"/>
    </location>
</feature>
<feature type="compositionally biased region" description="Low complexity" evidence="1">
    <location>
        <begin position="23"/>
        <end position="38"/>
    </location>
</feature>
<evidence type="ECO:0000256" key="1">
    <source>
        <dbReference type="SAM" id="MobiDB-lite"/>
    </source>
</evidence>
<organism evidence="2 3">
    <name type="scientific">Fonsecaea nubica</name>
    <dbReference type="NCBI Taxonomy" id="856822"/>
    <lineage>
        <taxon>Eukaryota</taxon>
        <taxon>Fungi</taxon>
        <taxon>Dikarya</taxon>
        <taxon>Ascomycota</taxon>
        <taxon>Pezizomycotina</taxon>
        <taxon>Eurotiomycetes</taxon>
        <taxon>Chaetothyriomycetidae</taxon>
        <taxon>Chaetothyriales</taxon>
        <taxon>Herpotrichiellaceae</taxon>
        <taxon>Fonsecaea</taxon>
    </lineage>
</organism>
<sequence>MTMAPAKSGGDLEVEIPSRMQETSSASLTAGTTSATMTLRSQDKTGSRDPPPPGKSGSVVNNTAGSDDNDFSDSHGPDPDYGKPAPPRKKQTTSGCKNKPGAKGAVNSAKPATGRATKGNRGKKQDPPKDKKELDRRMKENPSSIPSFDGRNDTASPERQWEKEVRRQKQETRNYKRKLESAQKEIKQLNRQVDSYMNDRLGLMSKDKEEVELDPDLENKFRDIFRDVGVLSRAWSVSDWREVDRATVLEVFSSLSSTMTRPFATEKLLLAVQHATIPPRIVLSAFINKEICAETFARPFAHLQLGLYGRDVDLIEVILNEVMNGAEKKSPDSQHKMRVTILRAISDSPAVEKHWVKSRTQQAMDFAQKERCKHIASSLIQRMGILFRDVTNEERDGRDHQVLDVVEKAMRLSCVLNMQYPNIQFVFLNDLSRPKFTWKDGRFQLHQALGIDEHDEDNPNEAHALVGQPLDLVVAPMVERYGNKDGESYDTKNVILQGTVWIVRNSKSSSHSANADPDEEVQHDAESRESVESCEPMSGSTVPHTSQAGQQNSRTREPTDLAKKAYGLRTETMRTWKAAEAEAQKGCRRNRSKGSQETTRNLEKQKHTTKCSATAKQTGAPVDHDVICLAERGNVSESAKKDQTQLPSTEAKTPHEDAGSVYEDEAQPTCKSPVITDQEPDTEVPALEQDTRASGGKAAIESHPEISDGSPGGPDNSGSHASTSLPISTPASTLAQDPATRVQSKKDIPEPHSKREYAECGLEERKTTATEADAVISVVVGESGTSNTTSTGEAEGKTVKTPVEVNHATAREKTVQLAPLEQDRPKVEESQKSGSSRPIQKARPPKKTQPGSGSVLMGTLAELEKPPRALPVNVYRMPASNQP</sequence>
<feature type="compositionally biased region" description="Low complexity" evidence="1">
    <location>
        <begin position="707"/>
        <end position="719"/>
    </location>
</feature>
<dbReference type="RefSeq" id="XP_022502515.1">
    <property type="nucleotide sequence ID" value="XM_022641655.1"/>
</dbReference>
<feature type="compositionally biased region" description="Basic and acidic residues" evidence="1">
    <location>
        <begin position="744"/>
        <end position="768"/>
    </location>
</feature>
<feature type="compositionally biased region" description="Basic and acidic residues" evidence="1">
    <location>
        <begin position="159"/>
        <end position="179"/>
    </location>
</feature>
<evidence type="ECO:0000313" key="2">
    <source>
        <dbReference type="EMBL" id="OAL37503.1"/>
    </source>
</evidence>
<protein>
    <submittedName>
        <fullName evidence="2">Uncharacterized protein</fullName>
    </submittedName>
</protein>